<comment type="caution">
    <text evidence="2">The sequence shown here is derived from an EMBL/GenBank/DDBJ whole genome shotgun (WGS) entry which is preliminary data.</text>
</comment>
<keyword evidence="3" id="KW-1185">Reference proteome</keyword>
<feature type="region of interest" description="Disordered" evidence="1">
    <location>
        <begin position="59"/>
        <end position="86"/>
    </location>
</feature>
<dbReference type="AlphaFoldDB" id="A0A812WYR9"/>
<name>A0A812WYR9_SYMPI</name>
<evidence type="ECO:0000313" key="2">
    <source>
        <dbReference type="EMBL" id="CAE7705892.1"/>
    </source>
</evidence>
<gene>
    <name evidence="2" type="primary">CLIP1</name>
    <name evidence="2" type="ORF">SPIL2461_LOCUS19925</name>
</gene>
<evidence type="ECO:0000256" key="1">
    <source>
        <dbReference type="SAM" id="MobiDB-lite"/>
    </source>
</evidence>
<organism evidence="2 3">
    <name type="scientific">Symbiodinium pilosum</name>
    <name type="common">Dinoflagellate</name>
    <dbReference type="NCBI Taxonomy" id="2952"/>
    <lineage>
        <taxon>Eukaryota</taxon>
        <taxon>Sar</taxon>
        <taxon>Alveolata</taxon>
        <taxon>Dinophyceae</taxon>
        <taxon>Suessiales</taxon>
        <taxon>Symbiodiniaceae</taxon>
        <taxon>Symbiodinium</taxon>
    </lineage>
</organism>
<dbReference type="OrthoDB" id="2093222at2759"/>
<protein>
    <submittedName>
        <fullName evidence="2">CLIP1 protein</fullName>
    </submittedName>
</protein>
<dbReference type="EMBL" id="CAJNIZ010044959">
    <property type="protein sequence ID" value="CAE7705892.1"/>
    <property type="molecule type" value="Genomic_DNA"/>
</dbReference>
<accession>A0A812WYR9</accession>
<sequence length="120" mass="12983">MGLLSPMKAFSQGGYFCDHAGMRAREIKAELTENGVDTSDLFDKEDLATRLYELRTGAIHGAPSKTTPSSEAGDVKAEEDMEEAPSAEDFVARCRAMAVKELRTAPKLQVEVLGFTNSAP</sequence>
<evidence type="ECO:0000313" key="3">
    <source>
        <dbReference type="Proteomes" id="UP000649617"/>
    </source>
</evidence>
<reference evidence="2" key="1">
    <citation type="submission" date="2021-02" db="EMBL/GenBank/DDBJ databases">
        <authorList>
            <person name="Dougan E. K."/>
            <person name="Rhodes N."/>
            <person name="Thang M."/>
            <person name="Chan C."/>
        </authorList>
    </citation>
    <scope>NUCLEOTIDE SEQUENCE</scope>
</reference>
<proteinExistence type="predicted"/>
<dbReference type="Proteomes" id="UP000649617">
    <property type="component" value="Unassembled WGS sequence"/>
</dbReference>